<protein>
    <recommendedName>
        <fullName evidence="3">Sensor of ECF-type sigma factor</fullName>
    </recommendedName>
</protein>
<organism evidence="1 2">
    <name type="scientific">Polaribacter vadi</name>
    <dbReference type="NCBI Taxonomy" id="1774273"/>
    <lineage>
        <taxon>Bacteria</taxon>
        <taxon>Pseudomonadati</taxon>
        <taxon>Bacteroidota</taxon>
        <taxon>Flavobacteriia</taxon>
        <taxon>Flavobacteriales</taxon>
        <taxon>Flavobacteriaceae</taxon>
    </lineage>
</organism>
<comment type="caution">
    <text evidence="1">The sequence shown here is derived from an EMBL/GenBank/DDBJ whole genome shotgun (WGS) entry which is preliminary data.</text>
</comment>
<accession>A0A1B8TXT1</accession>
<gene>
    <name evidence="1" type="ORF">LPB3_08420</name>
</gene>
<evidence type="ECO:0008006" key="3">
    <source>
        <dbReference type="Google" id="ProtNLM"/>
    </source>
</evidence>
<name>A0A1B8TXT1_9FLAO</name>
<keyword evidence="2" id="KW-1185">Reference proteome</keyword>
<reference evidence="2" key="1">
    <citation type="submission" date="2016-02" db="EMBL/GenBank/DDBJ databases">
        <authorList>
            <person name="Shin S.-K."/>
            <person name="Yi H."/>
            <person name="Kim E."/>
        </authorList>
    </citation>
    <scope>NUCLEOTIDE SEQUENCE [LARGE SCALE GENOMIC DNA]</scope>
    <source>
        <strain evidence="2">LPB0003</strain>
    </source>
</reference>
<evidence type="ECO:0000313" key="2">
    <source>
        <dbReference type="Proteomes" id="UP000092584"/>
    </source>
</evidence>
<dbReference type="EMBL" id="LSFM01000022">
    <property type="protein sequence ID" value="OBY64400.1"/>
    <property type="molecule type" value="Genomic_DNA"/>
</dbReference>
<dbReference type="Proteomes" id="UP000092584">
    <property type="component" value="Unassembled WGS sequence"/>
</dbReference>
<sequence>MLSATAQTKDESRDKIKALKISYITEQLSLTTDEAQKFWPIYNLYDKEQFNLRINYKTSLRKSIKSIEEIDNLNEVDAKKLIALKLLTDKQLYESQKNFINKMEGVLSAKKIIKLQISEMEFARKLMKKYRKKRPDSKD</sequence>
<evidence type="ECO:0000313" key="1">
    <source>
        <dbReference type="EMBL" id="OBY64400.1"/>
    </source>
</evidence>
<dbReference type="STRING" id="1774273.LPB03_04075"/>
<dbReference type="AlphaFoldDB" id="A0A1B8TXT1"/>
<proteinExistence type="predicted"/>